<gene>
    <name evidence="3" type="ORF">D8Y22_22140</name>
</gene>
<keyword evidence="2" id="KW-1133">Transmembrane helix</keyword>
<evidence type="ECO:0000313" key="4">
    <source>
        <dbReference type="Proteomes" id="UP000318864"/>
    </source>
</evidence>
<keyword evidence="4" id="KW-1185">Reference proteome</keyword>
<feature type="compositionally biased region" description="Basic and acidic residues" evidence="1">
    <location>
        <begin position="244"/>
        <end position="261"/>
    </location>
</feature>
<keyword evidence="2" id="KW-0812">Transmembrane</keyword>
<feature type="region of interest" description="Disordered" evidence="1">
    <location>
        <begin position="212"/>
        <end position="385"/>
    </location>
</feature>
<keyword evidence="2" id="KW-0472">Membrane</keyword>
<organism evidence="3 4">
    <name type="scientific">Salinadaptatus halalkaliphilus</name>
    <dbReference type="NCBI Taxonomy" id="2419781"/>
    <lineage>
        <taxon>Archaea</taxon>
        <taxon>Methanobacteriati</taxon>
        <taxon>Methanobacteriota</taxon>
        <taxon>Stenosarchaea group</taxon>
        <taxon>Halobacteria</taxon>
        <taxon>Halobacteriales</taxon>
        <taxon>Natrialbaceae</taxon>
        <taxon>Salinadaptatus</taxon>
    </lineage>
</organism>
<dbReference type="OrthoDB" id="222505at2157"/>
<sequence>MAWTDRIDQLLYEGESEQQRVTVGQATIVVTSHRVLAFTPDGDQQYWSVDRPNVDTVTVESTGSIRYLLWTVGLACLAIAGAITALVFSFTSLVSTPDLDSESAADGSGAGATDIATESIATIESMLAIIDVAVVVTSALAIGLAAACFVLYVRSRSRQLVLSVLGGDDLAIPVGSETVGTTPMELQNAIRPGPILETDTALEDLRDDVATEPADADATASRPFSEMATGKTTVKETTAASESESSRSQRDRWHDETRDEPDGWADDPDQAKGSDLESSPPGAVDRSLAREQAEPFDREPFDPDRPESNGGGVDLETADEFDPGSSAATADHHGSPNTLEDDDDDTALERTETGAFEFDTPWSESTGETNEAPENTADRSDETLE</sequence>
<feature type="transmembrane region" description="Helical" evidence="2">
    <location>
        <begin position="127"/>
        <end position="153"/>
    </location>
</feature>
<protein>
    <submittedName>
        <fullName evidence="3">Uncharacterized protein</fullName>
    </submittedName>
</protein>
<feature type="transmembrane region" description="Helical" evidence="2">
    <location>
        <begin position="67"/>
        <end position="90"/>
    </location>
</feature>
<dbReference type="AlphaFoldDB" id="A0A4S3TFU0"/>
<evidence type="ECO:0000256" key="1">
    <source>
        <dbReference type="SAM" id="MobiDB-lite"/>
    </source>
</evidence>
<comment type="caution">
    <text evidence="3">The sequence shown here is derived from an EMBL/GenBank/DDBJ whole genome shotgun (WGS) entry which is preliminary data.</text>
</comment>
<feature type="compositionally biased region" description="Basic and acidic residues" evidence="1">
    <location>
        <begin position="376"/>
        <end position="385"/>
    </location>
</feature>
<dbReference type="RefSeq" id="WP_141466783.1">
    <property type="nucleotide sequence ID" value="NZ_RBZW01000077.1"/>
</dbReference>
<accession>A0A4S3TFU0</accession>
<feature type="compositionally biased region" description="Low complexity" evidence="1">
    <location>
        <begin position="231"/>
        <end position="243"/>
    </location>
</feature>
<evidence type="ECO:0000313" key="3">
    <source>
        <dbReference type="EMBL" id="THE62769.1"/>
    </source>
</evidence>
<feature type="compositionally biased region" description="Basic and acidic residues" evidence="1">
    <location>
        <begin position="287"/>
        <end position="307"/>
    </location>
</feature>
<dbReference type="EMBL" id="RBZW01000077">
    <property type="protein sequence ID" value="THE62769.1"/>
    <property type="molecule type" value="Genomic_DNA"/>
</dbReference>
<reference evidence="3 4" key="1">
    <citation type="submission" date="2018-10" db="EMBL/GenBank/DDBJ databases">
        <title>Natronolimnobius sp. XQ-INN 246 isolated from Inner Mongolia Autonomous Region of China.</title>
        <authorList>
            <person name="Xue Q."/>
        </authorList>
    </citation>
    <scope>NUCLEOTIDE SEQUENCE [LARGE SCALE GENOMIC DNA]</scope>
    <source>
        <strain evidence="3 4">XQ-INN 246</strain>
    </source>
</reference>
<dbReference type="Proteomes" id="UP000318864">
    <property type="component" value="Unassembled WGS sequence"/>
</dbReference>
<name>A0A4S3TFU0_9EURY</name>
<feature type="compositionally biased region" description="Polar residues" evidence="1">
    <location>
        <begin position="362"/>
        <end position="373"/>
    </location>
</feature>
<proteinExistence type="predicted"/>
<evidence type="ECO:0000256" key="2">
    <source>
        <dbReference type="SAM" id="Phobius"/>
    </source>
</evidence>